<accession>F6WUM2</accession>
<dbReference type="InterPro" id="IPR007889">
    <property type="entry name" value="HTH_Psq"/>
</dbReference>
<dbReference type="InterPro" id="IPR009057">
    <property type="entry name" value="Homeodomain-like_sf"/>
</dbReference>
<dbReference type="ExpressionAtlas" id="F6WUM2">
    <property type="expression patterns" value="baseline"/>
</dbReference>
<name>F6WUM2_XENTR</name>
<dbReference type="Pfam" id="PF03221">
    <property type="entry name" value="HTH_Tnp_Tc5"/>
    <property type="match status" value="1"/>
</dbReference>
<organism evidence="6">
    <name type="scientific">Xenopus tropicalis</name>
    <name type="common">Western clawed frog</name>
    <name type="synonym">Silurana tropicalis</name>
    <dbReference type="NCBI Taxonomy" id="8364"/>
    <lineage>
        <taxon>Eukaryota</taxon>
        <taxon>Metazoa</taxon>
        <taxon>Chordata</taxon>
        <taxon>Craniata</taxon>
        <taxon>Vertebrata</taxon>
        <taxon>Euteleostomi</taxon>
        <taxon>Amphibia</taxon>
        <taxon>Batrachia</taxon>
        <taxon>Anura</taxon>
        <taxon>Pipoidea</taxon>
        <taxon>Pipidae</taxon>
        <taxon>Xenopodinae</taxon>
        <taxon>Xenopus</taxon>
        <taxon>Silurana</taxon>
    </lineage>
</organism>
<dbReference type="InterPro" id="IPR004875">
    <property type="entry name" value="DDE_SF_endonuclease_dom"/>
</dbReference>
<dbReference type="PANTHER" id="PTHR19303:SF73">
    <property type="entry name" value="PROTEIN PDC2"/>
    <property type="match status" value="1"/>
</dbReference>
<evidence type="ECO:0000259" key="5">
    <source>
        <dbReference type="PROSITE" id="PS51253"/>
    </source>
</evidence>
<sequence length="442" mass="50222">MWLTGKKRKSLSLEEKIAILDRADSYHGTRVALAKELGIPVSTLGTIIKQRASTEGSADKCGPQAKKRKYVTQSKYEQMEKLLQEWFAGLHASNVPISGIMLREKAVHIATRLGIDNFTASNGWIDRFKKRYNVVYKAVCGESKSVDIDTVTNWKTNQLPCYLEGYELKNIFNTDETGLFFNVLPGKTFCFRGEDCHGGKLSKLRLTVLFTTNADGSEKLKPLVIGKSVKPRCFKNVNTLPTNYTANTKAWMTTKLFEEQMHLLDNRMRLQKHKILLFLDRCPAHPPSLHLHNVKLVFFSKKSCKQAWNQIKQSTIVNCFQKAGFCDETEEMGEDNLEEGNDDLNDAWEQLQTGTTFSNFVAIDNDIPSFDVRNTDEILDDHINETDQDDEDETSEPVEDEEIHIPTSSKALSAIVTLRNYHSTAESNESLFDNLYKVQKTN</sequence>
<dbReference type="Gene3D" id="1.10.10.60">
    <property type="entry name" value="Homeodomain-like"/>
    <property type="match status" value="2"/>
</dbReference>
<dbReference type="InterPro" id="IPR006600">
    <property type="entry name" value="HTH_CenpB_DNA-bd_dom"/>
</dbReference>
<dbReference type="InterPro" id="IPR050863">
    <property type="entry name" value="CenT-Element_Derived"/>
</dbReference>
<dbReference type="FunCoup" id="F6WUM2">
    <property type="interactions" value="365"/>
</dbReference>
<dbReference type="SMART" id="SM00674">
    <property type="entry name" value="CENPB"/>
    <property type="match status" value="1"/>
</dbReference>
<dbReference type="Ensembl" id="ENSXETT00000015147">
    <property type="protein sequence ID" value="ENSXETP00000015147"/>
    <property type="gene ID" value="ENSXETG00000006941"/>
</dbReference>
<evidence type="ECO:0000256" key="4">
    <source>
        <dbReference type="SAM" id="MobiDB-lite"/>
    </source>
</evidence>
<dbReference type="eggNOG" id="KOG3105">
    <property type="taxonomic scope" value="Eukaryota"/>
</dbReference>
<dbReference type="HOGENOM" id="CLU_018294_0_4_1"/>
<feature type="domain" description="HTH CENPB-type" evidence="5">
    <location>
        <begin position="67"/>
        <end position="138"/>
    </location>
</feature>
<reference evidence="6" key="1">
    <citation type="journal article" date="2010" name="Science">
        <title>The genome of the Western clawed frog Xenopus tropicalis.</title>
        <authorList>
            <person name="Hellsten U."/>
            <person name="Harland R.M."/>
            <person name="Gilchrist M.J."/>
            <person name="Hendrix D."/>
            <person name="Jurka J."/>
            <person name="Kapitonov V."/>
            <person name="Ovcharenko I."/>
            <person name="Putnam N.H."/>
            <person name="Shu S."/>
            <person name="Taher L."/>
            <person name="Blitz I.L."/>
            <person name="Blumberg B."/>
            <person name="Dichmann D.S."/>
            <person name="Dubchak I."/>
            <person name="Amaya E."/>
            <person name="Detter J.C."/>
            <person name="Fletcher R."/>
            <person name="Gerhard D.S."/>
            <person name="Goodstein D."/>
            <person name="Graves T."/>
            <person name="Grigoriev I.V."/>
            <person name="Grimwood J."/>
            <person name="Kawashima T."/>
            <person name="Lindquist E."/>
            <person name="Lucas S.M."/>
            <person name="Mead P.E."/>
            <person name="Mitros T."/>
            <person name="Ogino H."/>
            <person name="Ohta Y."/>
            <person name="Poliakov A.V."/>
            <person name="Pollet N."/>
            <person name="Robert J."/>
            <person name="Salamov A."/>
            <person name="Sater A.K."/>
            <person name="Schmutz J."/>
            <person name="Terry A."/>
            <person name="Vize P.D."/>
            <person name="Warren W.C."/>
            <person name="Wells D."/>
            <person name="Wills A."/>
            <person name="Wilson R.K."/>
            <person name="Zimmerman L.B."/>
            <person name="Zorn A.M."/>
            <person name="Grainger R."/>
            <person name="Grammer T."/>
            <person name="Khokha M.K."/>
            <person name="Richardson P.M."/>
            <person name="Rokhsar D.S."/>
        </authorList>
    </citation>
    <scope>NUCLEOTIDE SEQUENCE [LARGE SCALE GENOMIC DNA]</scope>
    <source>
        <strain evidence="6">Nigerian</strain>
    </source>
</reference>
<dbReference type="SUPFAM" id="SSF46689">
    <property type="entry name" value="Homeodomain-like"/>
    <property type="match status" value="2"/>
</dbReference>
<keyword evidence="2" id="KW-0238">DNA-binding</keyword>
<dbReference type="Pfam" id="PF03184">
    <property type="entry name" value="DDE_1"/>
    <property type="match status" value="1"/>
</dbReference>
<keyword evidence="3" id="KW-0539">Nucleus</keyword>
<dbReference type="Pfam" id="PF04218">
    <property type="entry name" value="CENP-B_N"/>
    <property type="match status" value="1"/>
</dbReference>
<evidence type="ECO:0000256" key="2">
    <source>
        <dbReference type="ARBA" id="ARBA00023125"/>
    </source>
</evidence>
<protein>
    <recommendedName>
        <fullName evidence="5">HTH CENPB-type domain-containing protein</fullName>
    </recommendedName>
</protein>
<dbReference type="PROSITE" id="PS51253">
    <property type="entry name" value="HTH_CENPB"/>
    <property type="match status" value="1"/>
</dbReference>
<feature type="compositionally biased region" description="Acidic residues" evidence="4">
    <location>
        <begin position="386"/>
        <end position="402"/>
    </location>
</feature>
<dbReference type="GeneTree" id="ENSGT00940000164756"/>
<dbReference type="PANTHER" id="PTHR19303">
    <property type="entry name" value="TRANSPOSON"/>
    <property type="match status" value="1"/>
</dbReference>
<dbReference type="InParanoid" id="F6WUM2"/>
<feature type="region of interest" description="Disordered" evidence="4">
    <location>
        <begin position="382"/>
        <end position="403"/>
    </location>
</feature>
<comment type="subcellular location">
    <subcellularLocation>
        <location evidence="1">Nucleus</location>
    </subcellularLocation>
</comment>
<proteinExistence type="predicted"/>
<reference evidence="6" key="2">
    <citation type="submission" date="2011-07" db="UniProtKB">
        <authorList>
            <consortium name="Ensembl"/>
        </authorList>
    </citation>
    <scope>IDENTIFICATION</scope>
</reference>
<dbReference type="GO" id="GO:0003677">
    <property type="term" value="F:DNA binding"/>
    <property type="evidence" value="ECO:0007669"/>
    <property type="project" value="UniProtKB-KW"/>
</dbReference>
<evidence type="ECO:0000256" key="1">
    <source>
        <dbReference type="ARBA" id="ARBA00004123"/>
    </source>
</evidence>
<dbReference type="GO" id="GO:0005634">
    <property type="term" value="C:nucleus"/>
    <property type="evidence" value="ECO:0007669"/>
    <property type="project" value="UniProtKB-SubCell"/>
</dbReference>
<evidence type="ECO:0000313" key="6">
    <source>
        <dbReference type="Ensembl" id="ENSXETP00000015147"/>
    </source>
</evidence>
<evidence type="ECO:0000256" key="3">
    <source>
        <dbReference type="ARBA" id="ARBA00023242"/>
    </source>
</evidence>
<dbReference type="AlphaFoldDB" id="F6WUM2"/>